<sequence length="698" mass="78307">MFQRCQHRDLSSQRGLEGSTVSTRFSISSSFLLLDLSLRSYPHLQKNMDQDPLHIAGGVHVPSMYRASADYRSTCSHFGCKIGVAVNSPYCCPAHMIQFPDDNTFALRYIGGFVDGTDLRRSCMVGIYNKCRGYQIGVPTLPRGTIFSSLPWNQPNIFRTDIVGDMAYLFFTDPPHVYPTIVNTGLKWDLKNREEISFPGDQVVFATPLNLKNGGDIITDPVVLHTYKLWSMYLFERGGYHLYCLVRSSVANQKKRKKLEPALLSIASNKKPSKVTSAAKPSKKSKKTSAAATSSAATSVQVVSSLDHFSSQCSQFSKVKEAGSFLASRLTCLGSEPISAYESSLFCETFHMDQSGWRECYLCSKRLHCGCIASKLMVEFMDYGGIGCTHCVNCNQPNLNKRGENPNLFSRLPMKTLGDRPHMNGESEGGGRSSEADLFSLSLRCDTQPLVPGGDKREDFMPHRGFGHLLKSEMLFSCGHLLDAVLMWCMKAEESHGWEVIDELLNYSNPEILFKERLQSLDDLLPHVRFSLLPYELLEKLENSNLSRQIPVFNRLVKEAASFLASRLTCPGNESMFQHRRSSFKELQYIRDGDSNGVLHYVGTSYGGHQWVNPVLAKKIIITSSSPTSRFTDPKALASKTYVGTSFAGPRMEDGHISSWWMVDLGEDHQLMCNYYTFKTRRVKSIRKVLEVSGIHGW</sequence>
<dbReference type="PANTHER" id="PTHR47457">
    <property type="entry name" value="OS05G0345500 PROTEIN"/>
    <property type="match status" value="1"/>
</dbReference>
<evidence type="ECO:0000259" key="1">
    <source>
        <dbReference type="Pfam" id="PF25813"/>
    </source>
</evidence>
<dbReference type="AlphaFoldDB" id="A0A1J3JLT4"/>
<feature type="domain" description="VAL1-3 N-terminal zinc finger" evidence="1">
    <location>
        <begin position="349"/>
        <end position="396"/>
    </location>
</feature>
<dbReference type="PANTHER" id="PTHR47457:SF1">
    <property type="entry name" value="BTB DOMAIN-CONTAINING PROTEIN-RELATED"/>
    <property type="match status" value="1"/>
</dbReference>
<dbReference type="Pfam" id="PF25813">
    <property type="entry name" value="zf_VAL1_N"/>
    <property type="match status" value="1"/>
</dbReference>
<dbReference type="InterPro" id="IPR057743">
    <property type="entry name" value="Zfn_VAL1-3_N"/>
</dbReference>
<accession>A0A1J3JLT4</accession>
<gene>
    <name evidence="2" type="ORF">MP_TR26764_c0_g1_i1_g.78897</name>
</gene>
<proteinExistence type="predicted"/>
<dbReference type="Gene3D" id="1.25.40.420">
    <property type="match status" value="1"/>
</dbReference>
<organism evidence="2">
    <name type="scientific">Noccaea caerulescens</name>
    <name type="common">Alpine penny-cress</name>
    <name type="synonym">Thlaspi caerulescens</name>
    <dbReference type="NCBI Taxonomy" id="107243"/>
    <lineage>
        <taxon>Eukaryota</taxon>
        <taxon>Viridiplantae</taxon>
        <taxon>Streptophyta</taxon>
        <taxon>Embryophyta</taxon>
        <taxon>Tracheophyta</taxon>
        <taxon>Spermatophyta</taxon>
        <taxon>Magnoliopsida</taxon>
        <taxon>eudicotyledons</taxon>
        <taxon>Gunneridae</taxon>
        <taxon>Pentapetalae</taxon>
        <taxon>rosids</taxon>
        <taxon>malvids</taxon>
        <taxon>Brassicales</taxon>
        <taxon>Brassicaceae</taxon>
        <taxon>Coluteocarpeae</taxon>
        <taxon>Noccaea</taxon>
    </lineage>
</organism>
<reference evidence="2" key="1">
    <citation type="submission" date="2016-07" db="EMBL/GenBank/DDBJ databases">
        <title>De novo transcriptome assembly of four accessions of the metal hyperaccumulator plant Noccaea caerulescens.</title>
        <authorList>
            <person name="Blande D."/>
            <person name="Halimaa P."/>
            <person name="Tervahauta A.I."/>
            <person name="Aarts M.G."/>
            <person name="Karenlampi S.O."/>
        </authorList>
    </citation>
    <scope>NUCLEOTIDE SEQUENCE</scope>
</reference>
<dbReference type="EMBL" id="GEVM01012617">
    <property type="protein sequence ID" value="JAU93321.1"/>
    <property type="molecule type" value="Transcribed_RNA"/>
</dbReference>
<name>A0A1J3JLT4_NOCCA</name>
<protein>
    <submittedName>
        <fullName evidence="2">BTB/POZ domain-containing protein</fullName>
    </submittedName>
</protein>
<evidence type="ECO:0000313" key="2">
    <source>
        <dbReference type="EMBL" id="JAU93321.1"/>
    </source>
</evidence>